<dbReference type="PANTHER" id="PTHR10697:SF1">
    <property type="entry name" value="MAMMALIAN EPENDYMIN-RELATED PROTEIN 1"/>
    <property type="match status" value="1"/>
</dbReference>
<dbReference type="AlphaFoldDB" id="A0A8B7YM45"/>
<protein>
    <submittedName>
        <fullName evidence="3">Uncharacterized protein LOC110980818</fullName>
    </submittedName>
</protein>
<organism evidence="2 3">
    <name type="scientific">Acanthaster planci</name>
    <name type="common">Crown-of-thorns starfish</name>
    <dbReference type="NCBI Taxonomy" id="133434"/>
    <lineage>
        <taxon>Eukaryota</taxon>
        <taxon>Metazoa</taxon>
        <taxon>Echinodermata</taxon>
        <taxon>Eleutherozoa</taxon>
        <taxon>Asterozoa</taxon>
        <taxon>Asteroidea</taxon>
        <taxon>Valvatacea</taxon>
        <taxon>Valvatida</taxon>
        <taxon>Acanthasteridae</taxon>
        <taxon>Acanthaster</taxon>
    </lineage>
</organism>
<dbReference type="InterPro" id="IPR001299">
    <property type="entry name" value="Ependymin"/>
</dbReference>
<keyword evidence="2" id="KW-1185">Reference proteome</keyword>
<evidence type="ECO:0000313" key="2">
    <source>
        <dbReference type="Proteomes" id="UP000694845"/>
    </source>
</evidence>
<dbReference type="RefSeq" id="XP_022093515.1">
    <property type="nucleotide sequence ID" value="XM_022237823.1"/>
</dbReference>
<accession>A0A8B7YM45</accession>
<dbReference type="KEGG" id="aplc:110980818"/>
<reference evidence="3" key="1">
    <citation type="submission" date="2025-08" db="UniProtKB">
        <authorList>
            <consortium name="RefSeq"/>
        </authorList>
    </citation>
    <scope>IDENTIFICATION</scope>
</reference>
<dbReference type="PANTHER" id="PTHR10697">
    <property type="entry name" value="MAMMALIAN EPENDYMIN-RELATED PROTEIN 1"/>
    <property type="match status" value="1"/>
</dbReference>
<dbReference type="GeneID" id="110980818"/>
<dbReference type="OMA" id="DEPTPCC"/>
<evidence type="ECO:0000313" key="3">
    <source>
        <dbReference type="RefSeq" id="XP_022093515.1"/>
    </source>
</evidence>
<dbReference type="GO" id="GO:0005509">
    <property type="term" value="F:calcium ion binding"/>
    <property type="evidence" value="ECO:0007669"/>
    <property type="project" value="InterPro"/>
</dbReference>
<feature type="signal peptide" evidence="1">
    <location>
        <begin position="1"/>
        <end position="19"/>
    </location>
</feature>
<gene>
    <name evidence="3" type="primary">LOC110980818</name>
</gene>
<dbReference type="GO" id="GO:0005576">
    <property type="term" value="C:extracellular region"/>
    <property type="evidence" value="ECO:0007669"/>
    <property type="project" value="InterPro"/>
</dbReference>
<name>A0A8B7YM45_ACAPL</name>
<sequence length="266" mass="29561">MVSYLSTTLLLACLAAVGADEPTPCCPPKQFTIRIDEETTDLVDGVVTTLEQQVHKAYDATNKLLTDILFQYDSVTGATVQSKTIYLFPQGAKYVIRNGKCTKETLHYQFLELCVPAVAKYGHSYTFGLGEYSANLFYLEIPHQGYNQVYDFVYGADKCIPYQYAVSRKAAGTTSSASSAGFNGTLTLPVPFNQSRLAVGAEVPLSIRAQYFDYVEGISDPAYWFKLPAECKQLEQQPSEKQKAAAKMMTKKLMAKLNSDKKFVMY</sequence>
<dbReference type="GO" id="GO:0005764">
    <property type="term" value="C:lysosome"/>
    <property type="evidence" value="ECO:0007669"/>
    <property type="project" value="TreeGrafter"/>
</dbReference>
<dbReference type="GO" id="GO:0007160">
    <property type="term" value="P:cell-matrix adhesion"/>
    <property type="evidence" value="ECO:0007669"/>
    <property type="project" value="InterPro"/>
</dbReference>
<dbReference type="Pfam" id="PF00811">
    <property type="entry name" value="Ependymin"/>
    <property type="match status" value="1"/>
</dbReference>
<dbReference type="Proteomes" id="UP000694845">
    <property type="component" value="Unplaced"/>
</dbReference>
<proteinExistence type="predicted"/>
<keyword evidence="1" id="KW-0732">Signal</keyword>
<feature type="chain" id="PRO_5034350033" evidence="1">
    <location>
        <begin position="20"/>
        <end position="266"/>
    </location>
</feature>
<evidence type="ECO:0000256" key="1">
    <source>
        <dbReference type="SAM" id="SignalP"/>
    </source>
</evidence>
<dbReference type="OrthoDB" id="10436308at2759"/>